<reference evidence="1 2" key="1">
    <citation type="submission" date="2019-07" db="EMBL/GenBank/DDBJ databases">
        <title>De Novo Assembly of kiwifruit Actinidia rufa.</title>
        <authorList>
            <person name="Sugita-Konishi S."/>
            <person name="Sato K."/>
            <person name="Mori E."/>
            <person name="Abe Y."/>
            <person name="Kisaki G."/>
            <person name="Hamano K."/>
            <person name="Suezawa K."/>
            <person name="Otani M."/>
            <person name="Fukuda T."/>
            <person name="Manabe T."/>
            <person name="Gomi K."/>
            <person name="Tabuchi M."/>
            <person name="Akimitsu K."/>
            <person name="Kataoka I."/>
        </authorList>
    </citation>
    <scope>NUCLEOTIDE SEQUENCE [LARGE SCALE GENOMIC DNA]</scope>
    <source>
        <strain evidence="2">cv. Fuchu</strain>
    </source>
</reference>
<organism evidence="1 2">
    <name type="scientific">Actinidia rufa</name>
    <dbReference type="NCBI Taxonomy" id="165716"/>
    <lineage>
        <taxon>Eukaryota</taxon>
        <taxon>Viridiplantae</taxon>
        <taxon>Streptophyta</taxon>
        <taxon>Embryophyta</taxon>
        <taxon>Tracheophyta</taxon>
        <taxon>Spermatophyta</taxon>
        <taxon>Magnoliopsida</taxon>
        <taxon>eudicotyledons</taxon>
        <taxon>Gunneridae</taxon>
        <taxon>Pentapetalae</taxon>
        <taxon>asterids</taxon>
        <taxon>Ericales</taxon>
        <taxon>Actinidiaceae</taxon>
        <taxon>Actinidia</taxon>
    </lineage>
</organism>
<dbReference type="EMBL" id="BJWL01000008">
    <property type="protein sequence ID" value="GFY92791.1"/>
    <property type="molecule type" value="Genomic_DNA"/>
</dbReference>
<protein>
    <submittedName>
        <fullName evidence="1">Integral membrane HRF1 family protein</fullName>
    </submittedName>
</protein>
<proteinExistence type="predicted"/>
<name>A0A7J0F265_9ERIC</name>
<dbReference type="Proteomes" id="UP000585474">
    <property type="component" value="Unassembled WGS sequence"/>
</dbReference>
<evidence type="ECO:0000313" key="1">
    <source>
        <dbReference type="EMBL" id="GFY92791.1"/>
    </source>
</evidence>
<gene>
    <name evidence="1" type="ORF">Acr_08g0011870</name>
</gene>
<accession>A0A7J0F265</accession>
<sequence length="217" mass="24620">MLCMRLKLNKQMMLNNATKREESSKWNMTICPTIYLKLVAAFDEGEHISICRCYYCFAVKWCDELVSFIHSIAGGDDGASWLVFTIFAVEDVFASTEKWGGALLGHNCICRVRNCGWYWPPELVLPEVELVSAVRFPIASVKNPSYLPESRSIPNTHLVELLKGIVHMIPRKLSPGLSQGLTRKFQGLRKMVELCWDQLPASGYEELLCLILESQSE</sequence>
<evidence type="ECO:0000313" key="2">
    <source>
        <dbReference type="Proteomes" id="UP000585474"/>
    </source>
</evidence>
<keyword evidence="2" id="KW-1185">Reference proteome</keyword>
<comment type="caution">
    <text evidence="1">The sequence shown here is derived from an EMBL/GenBank/DDBJ whole genome shotgun (WGS) entry which is preliminary data.</text>
</comment>
<dbReference type="AlphaFoldDB" id="A0A7J0F265"/>